<feature type="region of interest" description="Disordered" evidence="1">
    <location>
        <begin position="21"/>
        <end position="44"/>
    </location>
</feature>
<dbReference type="EMBL" id="OU015568">
    <property type="protein sequence ID" value="CAG5078371.1"/>
    <property type="molecule type" value="Genomic_DNA"/>
</dbReference>
<evidence type="ECO:0000256" key="1">
    <source>
        <dbReference type="SAM" id="MobiDB-lite"/>
    </source>
</evidence>
<evidence type="ECO:0000313" key="3">
    <source>
        <dbReference type="Proteomes" id="UP001158576"/>
    </source>
</evidence>
<accession>A0ABN7RM24</accession>
<keyword evidence="3" id="KW-1185">Reference proteome</keyword>
<evidence type="ECO:0000313" key="2">
    <source>
        <dbReference type="EMBL" id="CAG5078371.1"/>
    </source>
</evidence>
<protein>
    <submittedName>
        <fullName evidence="2">Oidioi.mRNA.OKI2018_I69.PAR.g8968.t1.cds</fullName>
    </submittedName>
</protein>
<dbReference type="Proteomes" id="UP001158576">
    <property type="component" value="Chromosome PAR"/>
</dbReference>
<gene>
    <name evidence="2" type="ORF">OKIOD_LOCUS526</name>
</gene>
<name>A0ABN7RM24_OIKDI</name>
<sequence>MAAGNSSQFLRARATALPIDGLSPRQTSRMSHIGQRLGSAGQSRKSIKPRMSINNFRMSIVQGNMGRGRRLPQNLGALKPESKKPKCQAWRLPIEKQKIINVGKRRTAIFEYKEFYYFCPACNVSFVDFDEYQSHLIVRELSLQQEEMLDEISRQIKDQNLRRANKEIMNEFGRKSFAVHRRKSTRKKEPEIASFLSQAEEVEIHLSSLNKKKDYRDTDFHFNIREKQKFYDMKEALENAKKAKARLSAYRTKVVVKNIAKFHEVSETNLLS</sequence>
<organism evidence="2 3">
    <name type="scientific">Oikopleura dioica</name>
    <name type="common">Tunicate</name>
    <dbReference type="NCBI Taxonomy" id="34765"/>
    <lineage>
        <taxon>Eukaryota</taxon>
        <taxon>Metazoa</taxon>
        <taxon>Chordata</taxon>
        <taxon>Tunicata</taxon>
        <taxon>Appendicularia</taxon>
        <taxon>Copelata</taxon>
        <taxon>Oikopleuridae</taxon>
        <taxon>Oikopleura</taxon>
    </lineage>
</organism>
<proteinExistence type="predicted"/>
<reference evidence="2 3" key="1">
    <citation type="submission" date="2021-04" db="EMBL/GenBank/DDBJ databases">
        <authorList>
            <person name="Bliznina A."/>
        </authorList>
    </citation>
    <scope>NUCLEOTIDE SEQUENCE [LARGE SCALE GENOMIC DNA]</scope>
</reference>